<dbReference type="Proteomes" id="UP000235703">
    <property type="component" value="Unassembled WGS sequence"/>
</dbReference>
<protein>
    <submittedName>
        <fullName evidence="1">Uncharacterized protein</fullName>
    </submittedName>
</protein>
<dbReference type="EMBL" id="PNFZ01000001">
    <property type="protein sequence ID" value="PMB99133.1"/>
    <property type="molecule type" value="Genomic_DNA"/>
</dbReference>
<name>A0A2N6PKD2_9MICO</name>
<accession>A0A2N6PKD2</accession>
<evidence type="ECO:0000313" key="1">
    <source>
        <dbReference type="EMBL" id="PMB99133.1"/>
    </source>
</evidence>
<keyword evidence="2" id="KW-1185">Reference proteome</keyword>
<comment type="caution">
    <text evidence="1">The sequence shown here is derived from an EMBL/GenBank/DDBJ whole genome shotgun (WGS) entry which is preliminary data.</text>
</comment>
<proteinExistence type="predicted"/>
<sequence>MLLQTAQLAFESLQWFVALTVGAGGLDQALEVTAVLLIACIGLLLHPRGGCLRIGIDVVGEAALEILEGSTGIS</sequence>
<organism evidence="1 2">
    <name type="scientific">Brevibacterium luteolum</name>
    <dbReference type="NCBI Taxonomy" id="199591"/>
    <lineage>
        <taxon>Bacteria</taxon>
        <taxon>Bacillati</taxon>
        <taxon>Actinomycetota</taxon>
        <taxon>Actinomycetes</taxon>
        <taxon>Micrococcales</taxon>
        <taxon>Brevibacteriaceae</taxon>
        <taxon>Brevibacterium</taxon>
    </lineage>
</organism>
<gene>
    <name evidence="1" type="ORF">CJ198_00915</name>
</gene>
<dbReference type="RefSeq" id="WP_102159897.1">
    <property type="nucleotide sequence ID" value="NZ_PNFZ01000001.1"/>
</dbReference>
<dbReference type="AlphaFoldDB" id="A0A2N6PKD2"/>
<evidence type="ECO:0000313" key="2">
    <source>
        <dbReference type="Proteomes" id="UP000235703"/>
    </source>
</evidence>
<reference evidence="1 2" key="1">
    <citation type="submission" date="2017-09" db="EMBL/GenBank/DDBJ databases">
        <title>Bacterial strain isolated from the female urinary microbiota.</title>
        <authorList>
            <person name="Thomas-White K."/>
            <person name="Kumar N."/>
            <person name="Forster S."/>
            <person name="Putonti C."/>
            <person name="Lawley T."/>
            <person name="Wolfe A.J."/>
        </authorList>
    </citation>
    <scope>NUCLEOTIDE SEQUENCE [LARGE SCALE GENOMIC DNA]</scope>
    <source>
        <strain evidence="1 2">UMB0680</strain>
    </source>
</reference>